<proteinExistence type="predicted"/>
<reference evidence="2" key="1">
    <citation type="submission" date="2023-08" db="EMBL/GenBank/DDBJ databases">
        <authorList>
            <person name="Messyasz A."/>
            <person name="Mannisto M.K."/>
            <person name="Kerkhof L.J."/>
            <person name="Haggblom M."/>
        </authorList>
    </citation>
    <scope>NUCLEOTIDE SEQUENCE</scope>
    <source>
        <strain evidence="2">X5P6</strain>
    </source>
</reference>
<dbReference type="PROSITE" id="PS51184">
    <property type="entry name" value="JMJC"/>
    <property type="match status" value="1"/>
</dbReference>
<dbReference type="RefSeq" id="WP_353067172.1">
    <property type="nucleotide sequence ID" value="NZ_CP132942.1"/>
</dbReference>
<name>A0AAU7ZWI3_9BACT</name>
<dbReference type="SUPFAM" id="SSF51197">
    <property type="entry name" value="Clavaminate synthase-like"/>
    <property type="match status" value="1"/>
</dbReference>
<dbReference type="EMBL" id="CP132942">
    <property type="protein sequence ID" value="XCB35279.1"/>
    <property type="molecule type" value="Genomic_DNA"/>
</dbReference>
<evidence type="ECO:0000259" key="1">
    <source>
        <dbReference type="PROSITE" id="PS51184"/>
    </source>
</evidence>
<dbReference type="KEGG" id="tpsc:RBB77_10385"/>
<protein>
    <submittedName>
        <fullName evidence="2">Cupin-like domain-containing protein</fullName>
    </submittedName>
</protein>
<accession>A0AAU7ZWI3</accession>
<feature type="domain" description="JmjC" evidence="1">
    <location>
        <begin position="106"/>
        <end position="261"/>
    </location>
</feature>
<dbReference type="Gene3D" id="2.60.120.650">
    <property type="entry name" value="Cupin"/>
    <property type="match status" value="1"/>
</dbReference>
<sequence>MSAQSAITSDLKSEGTVFGFDTPRFREDFDEKSFEFRHIFSVGHPLFTRERMRHLLTNPATKNNVYYNAGDIRVDQRWDSVPARTKPVEEVFDSVHNSGAWIALLRVNEDPEYNSLLADCLNELKKLSGRPIDDDKKTQEADIYITSPRRVTMYHIDPICNFLMQISGEKQIHIFDRRDRDVLPEEELERYWSLSDYSVTYPRELEDRAEVFTLRPGTGVHIPLNNPHWVQNGDEISVSLSINYQYKDDRRKNIYLANYYLRQAGLKPKPPGSSKITDHIKASAVAVGRKIDNQLKKLKPTNQSAAKI</sequence>
<dbReference type="InterPro" id="IPR041667">
    <property type="entry name" value="Cupin_8"/>
</dbReference>
<dbReference type="AlphaFoldDB" id="A0AAU7ZWI3"/>
<dbReference type="InterPro" id="IPR003347">
    <property type="entry name" value="JmjC_dom"/>
</dbReference>
<organism evidence="2">
    <name type="scientific">Tunturiibacter psychrotolerans</name>
    <dbReference type="NCBI Taxonomy" id="3069686"/>
    <lineage>
        <taxon>Bacteria</taxon>
        <taxon>Pseudomonadati</taxon>
        <taxon>Acidobacteriota</taxon>
        <taxon>Terriglobia</taxon>
        <taxon>Terriglobales</taxon>
        <taxon>Acidobacteriaceae</taxon>
        <taxon>Tunturiibacter</taxon>
    </lineage>
</organism>
<reference evidence="2" key="2">
    <citation type="journal article" date="2024" name="Environ. Microbiol.">
        <title>Genome analysis and description of Tunturibacter gen. nov. expands the diversity of Terriglobia in tundra soils.</title>
        <authorList>
            <person name="Messyasz A."/>
            <person name="Mannisto M.K."/>
            <person name="Kerkhof L.J."/>
            <person name="Haggblom M.M."/>
        </authorList>
    </citation>
    <scope>NUCLEOTIDE SEQUENCE</scope>
    <source>
        <strain evidence="2">X5P6</strain>
    </source>
</reference>
<dbReference type="Pfam" id="PF13621">
    <property type="entry name" value="Cupin_8"/>
    <property type="match status" value="1"/>
</dbReference>
<evidence type="ECO:0000313" key="2">
    <source>
        <dbReference type="EMBL" id="XCB35279.1"/>
    </source>
</evidence>
<gene>
    <name evidence="2" type="ORF">RBB77_10385</name>
</gene>